<name>A0A150WRX8_BDEBC</name>
<keyword evidence="2" id="KW-1185">Reference proteome</keyword>
<dbReference type="RefSeq" id="WP_061834712.1">
    <property type="nucleotide sequence ID" value="NZ_LUKE01000001.1"/>
</dbReference>
<accession>A0A150WRX8</accession>
<gene>
    <name evidence="1" type="ORF">AZI86_08990</name>
</gene>
<dbReference type="EMBL" id="LUKE01000001">
    <property type="protein sequence ID" value="KYG67136.1"/>
    <property type="molecule type" value="Genomic_DNA"/>
</dbReference>
<reference evidence="1 2" key="1">
    <citation type="submission" date="2016-03" db="EMBL/GenBank/DDBJ databases">
        <authorList>
            <person name="Ploux O."/>
        </authorList>
    </citation>
    <scope>NUCLEOTIDE SEQUENCE [LARGE SCALE GENOMIC DNA]</scope>
    <source>
        <strain evidence="1 2">R0</strain>
    </source>
</reference>
<organism evidence="1 2">
    <name type="scientific">Bdellovibrio bacteriovorus</name>
    <dbReference type="NCBI Taxonomy" id="959"/>
    <lineage>
        <taxon>Bacteria</taxon>
        <taxon>Pseudomonadati</taxon>
        <taxon>Bdellovibrionota</taxon>
        <taxon>Bdellovibrionia</taxon>
        <taxon>Bdellovibrionales</taxon>
        <taxon>Pseudobdellovibrionaceae</taxon>
        <taxon>Bdellovibrio</taxon>
    </lineage>
</organism>
<evidence type="ECO:0000313" key="2">
    <source>
        <dbReference type="Proteomes" id="UP000075320"/>
    </source>
</evidence>
<sequence>MKRGLALISAACLILGFQNCSQSNLQSGVGLGQDVSITAPKNLSTGEDTSGVTAKVTFVEVPNMSDSSSAAQKASGEITQYRLVVSLQSGTINLMDNRNEVLEKRCLSSSSLQEIKTILSGSSICAAAVSAGDVCAQVYSPGYASLYADDERINLGERRDSCGHGHKDLCGSVADVFQNYISHLRNHWAEMSCE</sequence>
<dbReference type="AlphaFoldDB" id="A0A150WRX8"/>
<evidence type="ECO:0000313" key="1">
    <source>
        <dbReference type="EMBL" id="KYG67136.1"/>
    </source>
</evidence>
<comment type="caution">
    <text evidence="1">The sequence shown here is derived from an EMBL/GenBank/DDBJ whole genome shotgun (WGS) entry which is preliminary data.</text>
</comment>
<dbReference type="Proteomes" id="UP000075320">
    <property type="component" value="Unassembled WGS sequence"/>
</dbReference>
<proteinExistence type="predicted"/>
<protein>
    <submittedName>
        <fullName evidence="1">Uncharacterized protein</fullName>
    </submittedName>
</protein>
<dbReference type="OrthoDB" id="5292064at2"/>